<dbReference type="Pfam" id="PF00067">
    <property type="entry name" value="p450"/>
    <property type="match status" value="1"/>
</dbReference>
<keyword evidence="4" id="KW-0560">Oxidoreductase</keyword>
<evidence type="ECO:0000256" key="1">
    <source>
        <dbReference type="ARBA" id="ARBA00010617"/>
    </source>
</evidence>
<reference evidence="8" key="1">
    <citation type="submission" date="2022-01" db="EMBL/GenBank/DDBJ databases">
        <title>Genome-Based Taxonomic Classification of the Phylum Actinobacteria.</title>
        <authorList>
            <person name="Gao Y."/>
        </authorList>
    </citation>
    <scope>NUCLEOTIDE SEQUENCE</scope>
    <source>
        <strain evidence="8">KLBMP 8922</strain>
    </source>
</reference>
<evidence type="ECO:0000256" key="4">
    <source>
        <dbReference type="ARBA" id="ARBA00023002"/>
    </source>
</evidence>
<dbReference type="FunFam" id="1.10.630.10:FF:000018">
    <property type="entry name" value="Cytochrome P450 monooxygenase"/>
    <property type="match status" value="1"/>
</dbReference>
<dbReference type="AlphaFoldDB" id="A0AA41PYL6"/>
<evidence type="ECO:0000256" key="2">
    <source>
        <dbReference type="ARBA" id="ARBA00022617"/>
    </source>
</evidence>
<keyword evidence="5" id="KW-0408">Iron</keyword>
<evidence type="ECO:0000256" key="3">
    <source>
        <dbReference type="ARBA" id="ARBA00022723"/>
    </source>
</evidence>
<dbReference type="GO" id="GO:0005506">
    <property type="term" value="F:iron ion binding"/>
    <property type="evidence" value="ECO:0007669"/>
    <property type="project" value="InterPro"/>
</dbReference>
<organism evidence="8 9">
    <name type="scientific">Yinghuangia soli</name>
    <dbReference type="NCBI Taxonomy" id="2908204"/>
    <lineage>
        <taxon>Bacteria</taxon>
        <taxon>Bacillati</taxon>
        <taxon>Actinomycetota</taxon>
        <taxon>Actinomycetes</taxon>
        <taxon>Kitasatosporales</taxon>
        <taxon>Streptomycetaceae</taxon>
        <taxon>Yinghuangia</taxon>
    </lineage>
</organism>
<keyword evidence="3" id="KW-0479">Metal-binding</keyword>
<dbReference type="GO" id="GO:0008395">
    <property type="term" value="F:steroid hydroxylase activity"/>
    <property type="evidence" value="ECO:0007669"/>
    <property type="project" value="TreeGrafter"/>
</dbReference>
<dbReference type="InterPro" id="IPR001128">
    <property type="entry name" value="Cyt_P450"/>
</dbReference>
<dbReference type="PANTHER" id="PTHR46696:SF4">
    <property type="entry name" value="BIOTIN BIOSYNTHESIS CYTOCHROME P450"/>
    <property type="match status" value="1"/>
</dbReference>
<dbReference type="GO" id="GO:0020037">
    <property type="term" value="F:heme binding"/>
    <property type="evidence" value="ECO:0007669"/>
    <property type="project" value="InterPro"/>
</dbReference>
<keyword evidence="9" id="KW-1185">Reference proteome</keyword>
<dbReference type="Proteomes" id="UP001165378">
    <property type="component" value="Unassembled WGS sequence"/>
</dbReference>
<dbReference type="Gene3D" id="1.10.630.10">
    <property type="entry name" value="Cytochrome P450"/>
    <property type="match status" value="1"/>
</dbReference>
<dbReference type="InterPro" id="IPR036396">
    <property type="entry name" value="Cyt_P450_sf"/>
</dbReference>
<dbReference type="CDD" id="cd11033">
    <property type="entry name" value="CYP142-like"/>
    <property type="match status" value="1"/>
</dbReference>
<dbReference type="PANTHER" id="PTHR46696">
    <property type="entry name" value="P450, PUTATIVE (EUROFUNG)-RELATED"/>
    <property type="match status" value="1"/>
</dbReference>
<comment type="similarity">
    <text evidence="1">Belongs to the cytochrome P450 family.</text>
</comment>
<evidence type="ECO:0000256" key="7">
    <source>
        <dbReference type="SAM" id="MobiDB-lite"/>
    </source>
</evidence>
<keyword evidence="2" id="KW-0349">Heme</keyword>
<gene>
    <name evidence="8" type="ORF">LZ495_13925</name>
</gene>
<dbReference type="PRINTS" id="PR00359">
    <property type="entry name" value="BP450"/>
</dbReference>
<keyword evidence="6" id="KW-0503">Monooxygenase</keyword>
<dbReference type="GO" id="GO:0036199">
    <property type="term" value="F:cholest-4-en-3-one 26-monooxygenase activity"/>
    <property type="evidence" value="ECO:0007669"/>
    <property type="project" value="TreeGrafter"/>
</dbReference>
<evidence type="ECO:0000313" key="8">
    <source>
        <dbReference type="EMBL" id="MCF2528308.1"/>
    </source>
</evidence>
<dbReference type="SUPFAM" id="SSF48264">
    <property type="entry name" value="Cytochrome P450"/>
    <property type="match status" value="1"/>
</dbReference>
<proteinExistence type="inferred from homology"/>
<evidence type="ECO:0000313" key="9">
    <source>
        <dbReference type="Proteomes" id="UP001165378"/>
    </source>
</evidence>
<dbReference type="RefSeq" id="WP_235052469.1">
    <property type="nucleotide sequence ID" value="NZ_JAKFHA010000006.1"/>
</dbReference>
<evidence type="ECO:0000256" key="6">
    <source>
        <dbReference type="ARBA" id="ARBA00023033"/>
    </source>
</evidence>
<dbReference type="GO" id="GO:0006707">
    <property type="term" value="P:cholesterol catabolic process"/>
    <property type="evidence" value="ECO:0007669"/>
    <property type="project" value="TreeGrafter"/>
</dbReference>
<feature type="region of interest" description="Disordered" evidence="7">
    <location>
        <begin position="1"/>
        <end position="27"/>
    </location>
</feature>
<accession>A0AA41PYL6</accession>
<name>A0AA41PYL6_9ACTN</name>
<comment type="caution">
    <text evidence="8">The sequence shown here is derived from an EMBL/GenBank/DDBJ whole genome shotgun (WGS) entry which is preliminary data.</text>
</comment>
<evidence type="ECO:0000256" key="5">
    <source>
        <dbReference type="ARBA" id="ARBA00023004"/>
    </source>
</evidence>
<feature type="compositionally biased region" description="Basic and acidic residues" evidence="7">
    <location>
        <begin position="18"/>
        <end position="27"/>
    </location>
</feature>
<dbReference type="EMBL" id="JAKFHA010000006">
    <property type="protein sequence ID" value="MCF2528308.1"/>
    <property type="molecule type" value="Genomic_DNA"/>
</dbReference>
<sequence length="448" mass="49468">MTGSEGVGPASPAAPHAPHHESPHKAAPDWVDLSDMEFWAGPFAERETGFARLRTEWPLPYYPEPASPLPAGAGYWAVTRHADLLEVSRRPEDFCSGQGATHIPDFPTEFAEFFGSMIEMDDPRHHRLRRIVSRTFTPRMIKKFEQDVELAAARIVDEVAGLGSCDFVTEVASRLPLKVICDMMGVPEKDYGFILDRSNTIIGVADPEYVPEDADHITVLLTAGGELAALLTELAAHRIGNPADDVISALVNANIDGERLTAEEIASFFILLVVAGNETTRNAVSHGLRLLTENPDQRDLWLSDFERYAPTAVEEIVRCASPVVWMRRTATRDTQLGGREISAGDKLLMYYWSANRDAAVFADPERFDITRDPNPHVGYGGPGPHFCLGAHLARREITIMFRELLGRLPDIRMSGEPQRLRSSFINGIKHMDCTFTPSPPRTGTGTGA</sequence>
<protein>
    <submittedName>
        <fullName evidence="8">Cytochrome P450</fullName>
    </submittedName>
</protein>
<dbReference type="InterPro" id="IPR002397">
    <property type="entry name" value="Cyt_P450_B"/>
</dbReference>